<proteinExistence type="predicted"/>
<name>A0A6N8TJ68_SHIZO</name>
<evidence type="ECO:0000313" key="1">
    <source>
        <dbReference type="EMBL" id="MXO02485.1"/>
    </source>
</evidence>
<dbReference type="Proteomes" id="UP000440304">
    <property type="component" value="Unassembled WGS sequence"/>
</dbReference>
<gene>
    <name evidence="1" type="ORF">GR156_19390</name>
</gene>
<dbReference type="Gene3D" id="3.20.170.20">
    <property type="entry name" value="Protein of unknown function DUF952"/>
    <property type="match status" value="1"/>
</dbReference>
<dbReference type="Pfam" id="PF06108">
    <property type="entry name" value="DUF952"/>
    <property type="match status" value="1"/>
</dbReference>
<dbReference type="OrthoDB" id="9799937at2"/>
<accession>A0A6N8TJ68</accession>
<comment type="caution">
    <text evidence="1">The sequence shown here is derived from an EMBL/GenBank/DDBJ whole genome shotgun (WGS) entry which is preliminary data.</text>
</comment>
<dbReference type="PANTHER" id="PTHR34129">
    <property type="entry name" value="BLR1139 PROTEIN"/>
    <property type="match status" value="1"/>
</dbReference>
<dbReference type="InterPro" id="IPR009297">
    <property type="entry name" value="DUF952"/>
</dbReference>
<protein>
    <submittedName>
        <fullName evidence="1">DUF952 domain-containing protein</fullName>
    </submittedName>
</protein>
<dbReference type="EMBL" id="WUML01000023">
    <property type="protein sequence ID" value="MXO02485.1"/>
    <property type="molecule type" value="Genomic_DNA"/>
</dbReference>
<organism evidence="1 2">
    <name type="scientific">Shinella zoogloeoides</name>
    <name type="common">Crabtreella saccharophila</name>
    <dbReference type="NCBI Taxonomy" id="352475"/>
    <lineage>
        <taxon>Bacteria</taxon>
        <taxon>Pseudomonadati</taxon>
        <taxon>Pseudomonadota</taxon>
        <taxon>Alphaproteobacteria</taxon>
        <taxon>Hyphomicrobiales</taxon>
        <taxon>Rhizobiaceae</taxon>
        <taxon>Shinella</taxon>
    </lineage>
</organism>
<dbReference type="PANTHER" id="PTHR34129:SF1">
    <property type="entry name" value="DUF952 DOMAIN-CONTAINING PROTEIN"/>
    <property type="match status" value="1"/>
</dbReference>
<reference evidence="1 2" key="1">
    <citation type="submission" date="2019-12" db="EMBL/GenBank/DDBJ databases">
        <title>Shinella granuli gen. nov., sp. nov., and proposal of the reclassification of Zoogloea ramigera ATCC 19623 as Shinella zoogloeoides sp. nov.</title>
        <authorList>
            <person name="Gao J."/>
        </authorList>
    </citation>
    <scope>NUCLEOTIDE SEQUENCE [LARGE SCALE GENOMIC DNA]</scope>
    <source>
        <strain evidence="1 2">DSM 287</strain>
    </source>
</reference>
<evidence type="ECO:0000313" key="2">
    <source>
        <dbReference type="Proteomes" id="UP000440304"/>
    </source>
</evidence>
<sequence>MAKTIYKIVPASLWQNAKDAGIFKGAAIDLADGYIHFSTAAQAKETAARHFAGQSDLLLVAVDGDALGEKLLFEPSRGGDLFPHLYADLPLSAVLWEKPLPLGVDGAHQFPEMSL</sequence>
<dbReference type="AlphaFoldDB" id="A0A6N8TJ68"/>
<dbReference type="SUPFAM" id="SSF56399">
    <property type="entry name" value="ADP-ribosylation"/>
    <property type="match status" value="1"/>
</dbReference>